<dbReference type="AlphaFoldDB" id="A0A7S0DE12"/>
<feature type="region of interest" description="Disordered" evidence="1">
    <location>
        <begin position="145"/>
        <end position="171"/>
    </location>
</feature>
<feature type="region of interest" description="Disordered" evidence="1">
    <location>
        <begin position="30"/>
        <end position="82"/>
    </location>
</feature>
<organism evidence="3">
    <name type="scientific">Amorphochlora amoebiformis</name>
    <dbReference type="NCBI Taxonomy" id="1561963"/>
    <lineage>
        <taxon>Eukaryota</taxon>
        <taxon>Sar</taxon>
        <taxon>Rhizaria</taxon>
        <taxon>Cercozoa</taxon>
        <taxon>Chlorarachniophyceae</taxon>
        <taxon>Amorphochlora</taxon>
    </lineage>
</organism>
<sequence>MRLGPLISILAFSALSNLAHNHVCSKHLQATTPLDNPTNSLPIPNSLLNTRPNNPLPNNPLPNNPPPNNPIPNKPGMGGSMRASIGATMGATMGAAMRATIGVIGKSLRMEPTNMKRARSEHVMCGAEVGSTMASSVPISPNVPANANANANSNANANAPSTMPRRLPDTASSTASQIMAGICRCMSGQWSLVNTRGDIDQFLRDMGSSYVFSQFGSAFLRSGFKKTEEVVACPDSFSCRERGSPFKRSFTQEYNLRISKPKSLNTLNTTLSRNSEGVEHAADLGSQHPDQGAHHKTTLMDPMGKCIWISAEWKDESHKPPLLVFRRTYEKHP</sequence>
<evidence type="ECO:0000256" key="1">
    <source>
        <dbReference type="SAM" id="MobiDB-lite"/>
    </source>
</evidence>
<feature type="compositionally biased region" description="Polar residues" evidence="1">
    <location>
        <begin position="30"/>
        <end position="43"/>
    </location>
</feature>
<evidence type="ECO:0000313" key="3">
    <source>
        <dbReference type="EMBL" id="CAD8451626.1"/>
    </source>
</evidence>
<evidence type="ECO:0000256" key="2">
    <source>
        <dbReference type="SAM" id="SignalP"/>
    </source>
</evidence>
<feature type="compositionally biased region" description="Pro residues" evidence="1">
    <location>
        <begin position="54"/>
        <end position="73"/>
    </location>
</feature>
<name>A0A7S0DE12_9EUKA</name>
<dbReference type="EMBL" id="HBEM01016020">
    <property type="protein sequence ID" value="CAD8451626.1"/>
    <property type="molecule type" value="Transcribed_RNA"/>
</dbReference>
<feature type="signal peptide" evidence="2">
    <location>
        <begin position="1"/>
        <end position="19"/>
    </location>
</feature>
<proteinExistence type="predicted"/>
<gene>
    <name evidence="3" type="ORF">LAMO00422_LOCUS11036</name>
</gene>
<reference evidence="3" key="1">
    <citation type="submission" date="2021-01" db="EMBL/GenBank/DDBJ databases">
        <authorList>
            <person name="Corre E."/>
            <person name="Pelletier E."/>
            <person name="Niang G."/>
            <person name="Scheremetjew M."/>
            <person name="Finn R."/>
            <person name="Kale V."/>
            <person name="Holt S."/>
            <person name="Cochrane G."/>
            <person name="Meng A."/>
            <person name="Brown T."/>
            <person name="Cohen L."/>
        </authorList>
    </citation>
    <scope>NUCLEOTIDE SEQUENCE</scope>
    <source>
        <strain evidence="3">CCMP2058</strain>
    </source>
</reference>
<protein>
    <submittedName>
        <fullName evidence="3">Uncharacterized protein</fullName>
    </submittedName>
</protein>
<feature type="compositionally biased region" description="Low complexity" evidence="1">
    <location>
        <begin position="44"/>
        <end position="53"/>
    </location>
</feature>
<feature type="chain" id="PRO_5031108489" evidence="2">
    <location>
        <begin position="20"/>
        <end position="333"/>
    </location>
</feature>
<keyword evidence="2" id="KW-0732">Signal</keyword>
<accession>A0A7S0DE12</accession>
<feature type="compositionally biased region" description="Low complexity" evidence="1">
    <location>
        <begin position="145"/>
        <end position="161"/>
    </location>
</feature>